<organism evidence="1 2">
    <name type="scientific">Tenacibaculum todarodis</name>
    <dbReference type="NCBI Taxonomy" id="1850252"/>
    <lineage>
        <taxon>Bacteria</taxon>
        <taxon>Pseudomonadati</taxon>
        <taxon>Bacteroidota</taxon>
        <taxon>Flavobacteriia</taxon>
        <taxon>Flavobacteriales</taxon>
        <taxon>Flavobacteriaceae</taxon>
        <taxon>Tenacibaculum</taxon>
    </lineage>
</organism>
<evidence type="ECO:0000313" key="1">
    <source>
        <dbReference type="EMBL" id="APG66221.1"/>
    </source>
</evidence>
<protein>
    <submittedName>
        <fullName evidence="1">Uncharacterized protein</fullName>
    </submittedName>
</protein>
<dbReference type="AlphaFoldDB" id="A0A1L3JM70"/>
<dbReference type="Proteomes" id="UP000181898">
    <property type="component" value="Chromosome"/>
</dbReference>
<keyword evidence="2" id="KW-1185">Reference proteome</keyword>
<gene>
    <name evidence="1" type="ORF">LPB136_12935</name>
</gene>
<dbReference type="KEGG" id="ten:LPB136_12935"/>
<sequence length="78" mass="9411">MIINQEEKFKNVYNSLKEKQTEQSMFNAFLKMYPLEWKQLKTTFTKFNRSKQFGKTIPLPKPEQSLRVAIRVWLKKNA</sequence>
<proteinExistence type="predicted"/>
<name>A0A1L3JM70_9FLAO</name>
<dbReference type="STRING" id="1850252.LPB136_12935"/>
<reference evidence="1 2" key="1">
    <citation type="submission" date="2016-11" db="EMBL/GenBank/DDBJ databases">
        <title>Tenacibaculum sp. LPB0136, isolated from marine environment.</title>
        <authorList>
            <person name="Kim E."/>
            <person name="Yi H."/>
        </authorList>
    </citation>
    <scope>NUCLEOTIDE SEQUENCE [LARGE SCALE GENOMIC DNA]</scope>
    <source>
        <strain evidence="1 2">LPB0136</strain>
    </source>
</reference>
<dbReference type="EMBL" id="CP018155">
    <property type="protein sequence ID" value="APG66221.1"/>
    <property type="molecule type" value="Genomic_DNA"/>
</dbReference>
<dbReference type="RefSeq" id="WP_072556744.1">
    <property type="nucleotide sequence ID" value="NZ_CP018155.1"/>
</dbReference>
<dbReference type="OrthoDB" id="1202437at2"/>
<evidence type="ECO:0000313" key="2">
    <source>
        <dbReference type="Proteomes" id="UP000181898"/>
    </source>
</evidence>
<accession>A0A1L3JM70</accession>